<gene>
    <name evidence="5" type="ORF">VHEMI05532</name>
</gene>
<dbReference type="SUPFAM" id="SSF69065">
    <property type="entry name" value="RNase III domain-like"/>
    <property type="match status" value="1"/>
</dbReference>
<keyword evidence="1" id="KW-0694">RNA-binding</keyword>
<evidence type="ECO:0000313" key="5">
    <source>
        <dbReference type="EMBL" id="CEJ89707.1"/>
    </source>
</evidence>
<evidence type="ECO:0000259" key="4">
    <source>
        <dbReference type="PROSITE" id="PS50142"/>
    </source>
</evidence>
<dbReference type="CDD" id="cd00593">
    <property type="entry name" value="RIBOc"/>
    <property type="match status" value="1"/>
</dbReference>
<dbReference type="SUPFAM" id="SSF54768">
    <property type="entry name" value="dsRNA-binding domain-like"/>
    <property type="match status" value="1"/>
</dbReference>
<evidence type="ECO:0000256" key="3">
    <source>
        <dbReference type="SAM" id="MobiDB-lite"/>
    </source>
</evidence>
<dbReference type="SMART" id="SM00535">
    <property type="entry name" value="RIBOc"/>
    <property type="match status" value="1"/>
</dbReference>
<dbReference type="Gene3D" id="3.30.160.20">
    <property type="match status" value="1"/>
</dbReference>
<evidence type="ECO:0000313" key="6">
    <source>
        <dbReference type="Proteomes" id="UP000039046"/>
    </source>
</evidence>
<protein>
    <recommendedName>
        <fullName evidence="4">RNase III domain-containing protein</fullName>
    </recommendedName>
</protein>
<dbReference type="Proteomes" id="UP000039046">
    <property type="component" value="Unassembled WGS sequence"/>
</dbReference>
<dbReference type="InterPro" id="IPR036389">
    <property type="entry name" value="RNase_III_sf"/>
</dbReference>
<dbReference type="HOGENOM" id="CLU_048162_2_1_1"/>
<dbReference type="GO" id="GO:0003723">
    <property type="term" value="F:RNA binding"/>
    <property type="evidence" value="ECO:0007669"/>
    <property type="project" value="UniProtKB-KW"/>
</dbReference>
<evidence type="ECO:0000256" key="1">
    <source>
        <dbReference type="ARBA" id="ARBA00022884"/>
    </source>
</evidence>
<reference evidence="5 6" key="1">
    <citation type="journal article" date="2015" name="Genome Announc.">
        <title>Draft Genome Sequence and Gene Annotation of the Entomopathogenic Fungus Verticillium hemipterigenum.</title>
        <authorList>
            <person name="Horn F."/>
            <person name="Habel A."/>
            <person name="Scharf D.H."/>
            <person name="Dworschak J."/>
            <person name="Brakhage A.A."/>
            <person name="Guthke R."/>
            <person name="Hertweck C."/>
            <person name="Linde J."/>
        </authorList>
    </citation>
    <scope>NUCLEOTIDE SEQUENCE [LARGE SCALE GENOMIC DNA]</scope>
</reference>
<dbReference type="GO" id="GO:0006369">
    <property type="term" value="P:termination of RNA polymerase II transcription"/>
    <property type="evidence" value="ECO:0007669"/>
    <property type="project" value="TreeGrafter"/>
</dbReference>
<dbReference type="PROSITE" id="PS00517">
    <property type="entry name" value="RNASE_3_1"/>
    <property type="match status" value="1"/>
</dbReference>
<dbReference type="InterPro" id="IPR000999">
    <property type="entry name" value="RNase_III_dom"/>
</dbReference>
<dbReference type="Pfam" id="PF00636">
    <property type="entry name" value="Ribonuclease_3"/>
    <property type="match status" value="1"/>
</dbReference>
<dbReference type="PANTHER" id="PTHR11207">
    <property type="entry name" value="RIBONUCLEASE III"/>
    <property type="match status" value="1"/>
</dbReference>
<name>A0A0A1TJ22_9HYPO</name>
<keyword evidence="6" id="KW-1185">Reference proteome</keyword>
<dbReference type="GO" id="GO:0004525">
    <property type="term" value="F:ribonuclease III activity"/>
    <property type="evidence" value="ECO:0007669"/>
    <property type="project" value="InterPro"/>
</dbReference>
<dbReference type="PROSITE" id="PS50142">
    <property type="entry name" value="RNASE_3_2"/>
    <property type="match status" value="1"/>
</dbReference>
<organism evidence="5 6">
    <name type="scientific">[Torrubiella] hemipterigena</name>
    <dbReference type="NCBI Taxonomy" id="1531966"/>
    <lineage>
        <taxon>Eukaryota</taxon>
        <taxon>Fungi</taxon>
        <taxon>Dikarya</taxon>
        <taxon>Ascomycota</taxon>
        <taxon>Pezizomycotina</taxon>
        <taxon>Sordariomycetes</taxon>
        <taxon>Hypocreomycetidae</taxon>
        <taxon>Hypocreales</taxon>
        <taxon>Clavicipitaceae</taxon>
        <taxon>Clavicipitaceae incertae sedis</taxon>
        <taxon>'Torrubiella' clade</taxon>
    </lineage>
</organism>
<sequence>MKRSVSPDAEPSTDGRGSSHPKRRQRGDVRQLPPNASAALLTLAENADELIAQLQALKQHEAELRDSSSGSNILDIHRRFANISEDVVASLQTLATPGNAASAASNSGLPEDRTLSRLNSAIRKASISAPSKVQPWKLAYVPKQLPTLPRVQDPIIEETAFTHPGISQDKHYERLEWLGDAYLELISTILISQTFTKLPSGRCAQIRERLVRNTTLASFFRQYGLESRAKLPSDVHRFQGKGRSNDKDITKIHADMFEAYTAAVIVADPVNGLDNVTDWLRDLWSMHIVDDLRKLELSEAKETKKEQKAAESGTNGSTTEEANKKSLSPKEELAAMIVVKGVWLRYEKMECTKKDKNLGLPLFAVGAYLDGWGEQHKLLGLGTALNVKEAGQKAATEAMQNRKLMKIYVAKKKEYMELKEAEAAALENGNGDNSAPAS</sequence>
<evidence type="ECO:0000256" key="2">
    <source>
        <dbReference type="SAM" id="Coils"/>
    </source>
</evidence>
<feature type="region of interest" description="Disordered" evidence="3">
    <location>
        <begin position="1"/>
        <end position="32"/>
    </location>
</feature>
<feature type="coiled-coil region" evidence="2">
    <location>
        <begin position="40"/>
        <end position="67"/>
    </location>
</feature>
<dbReference type="GO" id="GO:0034475">
    <property type="term" value="P:U4 snRNA 3'-end processing"/>
    <property type="evidence" value="ECO:0007669"/>
    <property type="project" value="TreeGrafter"/>
</dbReference>
<feature type="domain" description="RNase III" evidence="4">
    <location>
        <begin position="138"/>
        <end position="269"/>
    </location>
</feature>
<dbReference type="PANTHER" id="PTHR11207:SF0">
    <property type="entry name" value="RIBONUCLEASE 3"/>
    <property type="match status" value="1"/>
</dbReference>
<dbReference type="GO" id="GO:0005654">
    <property type="term" value="C:nucleoplasm"/>
    <property type="evidence" value="ECO:0007669"/>
    <property type="project" value="TreeGrafter"/>
</dbReference>
<dbReference type="OrthoDB" id="2392202at2759"/>
<proteinExistence type="predicted"/>
<keyword evidence="2" id="KW-0175">Coiled coil</keyword>
<accession>A0A0A1TJ22</accession>
<feature type="region of interest" description="Disordered" evidence="3">
    <location>
        <begin position="301"/>
        <end position="327"/>
    </location>
</feature>
<dbReference type="Gene3D" id="1.10.1520.10">
    <property type="entry name" value="Ribonuclease III domain"/>
    <property type="match status" value="1"/>
</dbReference>
<dbReference type="GO" id="GO:0006364">
    <property type="term" value="P:rRNA processing"/>
    <property type="evidence" value="ECO:0007669"/>
    <property type="project" value="TreeGrafter"/>
</dbReference>
<dbReference type="AlphaFoldDB" id="A0A0A1TJ22"/>
<dbReference type="EMBL" id="CDHN01000003">
    <property type="protein sequence ID" value="CEJ89707.1"/>
    <property type="molecule type" value="Genomic_DNA"/>
</dbReference>
<dbReference type="STRING" id="1531966.A0A0A1TJ22"/>